<protein>
    <submittedName>
        <fullName evidence="2">DUF4364 family protein</fullName>
    </submittedName>
</protein>
<dbReference type="EMBL" id="VWXL01000106">
    <property type="protein sequence ID" value="MVB12863.1"/>
    <property type="molecule type" value="Genomic_DNA"/>
</dbReference>
<reference evidence="1 3" key="1">
    <citation type="submission" date="2019-09" db="EMBL/GenBank/DDBJ databases">
        <title>Genome sequence of Clostridium sp. EA1.</title>
        <authorList>
            <person name="Poehlein A."/>
            <person name="Bengelsdorf F.R."/>
            <person name="Daniel R."/>
        </authorList>
    </citation>
    <scope>NUCLEOTIDE SEQUENCE [LARGE SCALE GENOMIC DNA]</scope>
    <source>
        <strain evidence="1 3">EA1</strain>
    </source>
</reference>
<accession>A0A7G8TCN9</accession>
<organism evidence="1 3">
    <name type="scientific">Caproicibacter fermentans</name>
    <dbReference type="NCBI Taxonomy" id="2576756"/>
    <lineage>
        <taxon>Bacteria</taxon>
        <taxon>Bacillati</taxon>
        <taxon>Bacillota</taxon>
        <taxon>Clostridia</taxon>
        <taxon>Eubacteriales</taxon>
        <taxon>Acutalibacteraceae</taxon>
        <taxon>Caproicibacter</taxon>
    </lineage>
</organism>
<keyword evidence="3" id="KW-1185">Reference proteome</keyword>
<dbReference type="InterPro" id="IPR025374">
    <property type="entry name" value="DUF4364"/>
</dbReference>
<gene>
    <name evidence="1" type="ORF">CAFE_36090</name>
    <name evidence="2" type="ORF">HCR03_03590</name>
</gene>
<sequence>MAFDAFTAGIEPGGLRSKNEIRILICYLLDSVGAALSKADMINIMQDNALANYFEVADAIAEMSEKGILCSDSGRPDFYTLGSSGKIIAKQLDTALPPSVRQKAAGAAIRLLADAKRERENRVEFIKFDRGYHVVCHISGGDMDLMNITLYVPDLYQANMVKENFHRSPETVYRMLLALVTGRNDIAAGLIPPEEKNH</sequence>
<dbReference type="EMBL" id="CP060286">
    <property type="protein sequence ID" value="QNK41380.1"/>
    <property type="molecule type" value="Genomic_DNA"/>
</dbReference>
<evidence type="ECO:0000313" key="3">
    <source>
        <dbReference type="Proteomes" id="UP000469440"/>
    </source>
</evidence>
<proteinExistence type="predicted"/>
<dbReference type="AlphaFoldDB" id="A0A6N8I5S3"/>
<dbReference type="Proteomes" id="UP000469440">
    <property type="component" value="Unassembled WGS sequence"/>
</dbReference>
<accession>A0A6N8I5S3</accession>
<evidence type="ECO:0000313" key="4">
    <source>
        <dbReference type="Proteomes" id="UP000515909"/>
    </source>
</evidence>
<dbReference type="RefSeq" id="WP_066644060.1">
    <property type="nucleotide sequence ID" value="NZ_CP060286.1"/>
</dbReference>
<name>A0A6N8I5S3_9FIRM</name>
<dbReference type="Pfam" id="PF14277">
    <property type="entry name" value="DUF4364"/>
    <property type="match status" value="1"/>
</dbReference>
<evidence type="ECO:0000313" key="1">
    <source>
        <dbReference type="EMBL" id="MVB12863.1"/>
    </source>
</evidence>
<dbReference type="Proteomes" id="UP000515909">
    <property type="component" value="Chromosome"/>
</dbReference>
<evidence type="ECO:0000313" key="2">
    <source>
        <dbReference type="EMBL" id="QNK41380.1"/>
    </source>
</evidence>
<dbReference type="KEGG" id="cfem:HCR03_03590"/>
<reference evidence="2 4" key="2">
    <citation type="submission" date="2020-08" db="EMBL/GenBank/DDBJ databases">
        <title>The isolate Caproiciproducens sp. 7D4C2 produces n-caproate at mildly acidic conditions from hexoses: genome and rBOX comparison with related strains and chain-elongating bacteria.</title>
        <authorList>
            <person name="Esquivel-Elizondo S."/>
            <person name="Bagci C."/>
            <person name="Temovska M."/>
            <person name="Jeon B.S."/>
            <person name="Bessarab I."/>
            <person name="Williams R.B.H."/>
            <person name="Huson D.H."/>
            <person name="Angenent L.T."/>
        </authorList>
    </citation>
    <scope>NUCLEOTIDE SEQUENCE [LARGE SCALE GENOMIC DNA]</scope>
    <source>
        <strain evidence="2 4">7D4C2</strain>
    </source>
</reference>